<dbReference type="Proteomes" id="UP000492821">
    <property type="component" value="Unassembled WGS sequence"/>
</dbReference>
<evidence type="ECO:0000313" key="3">
    <source>
        <dbReference type="WBParaSite" id="Pan_g9206.t1"/>
    </source>
</evidence>
<proteinExistence type="predicted"/>
<sequence length="80" mass="8786">MIMRHPDRRIHKTPSCPRSSACLLGSKEPPQQARSELFTIASRSRNSFMAKDGWAGPVVSPPGLLRKTGSLEIETVRNAA</sequence>
<evidence type="ECO:0000256" key="1">
    <source>
        <dbReference type="SAM" id="MobiDB-lite"/>
    </source>
</evidence>
<feature type="compositionally biased region" description="Basic residues" evidence="1">
    <location>
        <begin position="1"/>
        <end position="12"/>
    </location>
</feature>
<feature type="region of interest" description="Disordered" evidence="1">
    <location>
        <begin position="1"/>
        <end position="33"/>
    </location>
</feature>
<keyword evidence="2" id="KW-1185">Reference proteome</keyword>
<reference evidence="3" key="2">
    <citation type="submission" date="2020-10" db="UniProtKB">
        <authorList>
            <consortium name="WormBaseParasite"/>
        </authorList>
    </citation>
    <scope>IDENTIFICATION</scope>
</reference>
<protein>
    <submittedName>
        <fullName evidence="3">Uncharacterized protein</fullName>
    </submittedName>
</protein>
<organism evidence="2 3">
    <name type="scientific">Panagrellus redivivus</name>
    <name type="common">Microworm</name>
    <dbReference type="NCBI Taxonomy" id="6233"/>
    <lineage>
        <taxon>Eukaryota</taxon>
        <taxon>Metazoa</taxon>
        <taxon>Ecdysozoa</taxon>
        <taxon>Nematoda</taxon>
        <taxon>Chromadorea</taxon>
        <taxon>Rhabditida</taxon>
        <taxon>Tylenchina</taxon>
        <taxon>Panagrolaimomorpha</taxon>
        <taxon>Panagrolaimoidea</taxon>
        <taxon>Panagrolaimidae</taxon>
        <taxon>Panagrellus</taxon>
    </lineage>
</organism>
<evidence type="ECO:0000313" key="2">
    <source>
        <dbReference type="Proteomes" id="UP000492821"/>
    </source>
</evidence>
<dbReference type="WBParaSite" id="Pan_g9206.t1">
    <property type="protein sequence ID" value="Pan_g9206.t1"/>
    <property type="gene ID" value="Pan_g9206"/>
</dbReference>
<accession>A0A7E4WD26</accession>
<reference evidence="2" key="1">
    <citation type="journal article" date="2013" name="Genetics">
        <title>The draft genome and transcriptome of Panagrellus redivivus are shaped by the harsh demands of a free-living lifestyle.</title>
        <authorList>
            <person name="Srinivasan J."/>
            <person name="Dillman A.R."/>
            <person name="Macchietto M.G."/>
            <person name="Heikkinen L."/>
            <person name="Lakso M."/>
            <person name="Fracchia K.M."/>
            <person name="Antoshechkin I."/>
            <person name="Mortazavi A."/>
            <person name="Wong G."/>
            <person name="Sternberg P.W."/>
        </authorList>
    </citation>
    <scope>NUCLEOTIDE SEQUENCE [LARGE SCALE GENOMIC DNA]</scope>
    <source>
        <strain evidence="2">MT8872</strain>
    </source>
</reference>
<dbReference type="AlphaFoldDB" id="A0A7E4WD26"/>
<name>A0A7E4WD26_PANRE</name>